<dbReference type="AlphaFoldDB" id="A0A6J6N718"/>
<name>A0A6J6N718_9ZZZZ</name>
<reference evidence="1" key="1">
    <citation type="submission" date="2020-05" db="EMBL/GenBank/DDBJ databases">
        <authorList>
            <person name="Chiriac C."/>
            <person name="Salcher M."/>
            <person name="Ghai R."/>
            <person name="Kavagutti S V."/>
        </authorList>
    </citation>
    <scope>NUCLEOTIDE SEQUENCE</scope>
</reference>
<proteinExistence type="predicted"/>
<gene>
    <name evidence="1" type="ORF">UFOPK2310_01206</name>
    <name evidence="2" type="ORF">UFOPK3425_00699</name>
</gene>
<organism evidence="1">
    <name type="scientific">freshwater metagenome</name>
    <dbReference type="NCBI Taxonomy" id="449393"/>
    <lineage>
        <taxon>unclassified sequences</taxon>
        <taxon>metagenomes</taxon>
        <taxon>ecological metagenomes</taxon>
    </lineage>
</organism>
<dbReference type="EMBL" id="CAFBLV010000120">
    <property type="protein sequence ID" value="CAB4872212.1"/>
    <property type="molecule type" value="Genomic_DNA"/>
</dbReference>
<dbReference type="EMBL" id="CAEZWW010000161">
    <property type="protein sequence ID" value="CAB4680684.1"/>
    <property type="molecule type" value="Genomic_DNA"/>
</dbReference>
<evidence type="ECO:0000313" key="2">
    <source>
        <dbReference type="EMBL" id="CAB4872212.1"/>
    </source>
</evidence>
<sequence>MLIGLPTPNPGRDPGPIACADKWCRSVGAGCPTRQARSKPASLSLGSAVPAMGSALSSADGRYCIDYFRARALFTDVVEGLKADGWTDYLLEDSRDPRKEYEWSSWAREGDIYFVYTGLKTVKQNGVGVVLPPAPSFTHSAPVSFCACASDKRQCPCRRAV</sequence>
<protein>
    <submittedName>
        <fullName evidence="1">Unannotated protein</fullName>
    </submittedName>
</protein>
<accession>A0A6J6N718</accession>
<evidence type="ECO:0000313" key="1">
    <source>
        <dbReference type="EMBL" id="CAB4680684.1"/>
    </source>
</evidence>